<dbReference type="PROSITE" id="PS50208">
    <property type="entry name" value="CASPASE_P20"/>
    <property type="match status" value="1"/>
</dbReference>
<sequence length="254" mass="29807">MRASFNCYKMEAFKDFPKIFIIDTCRGENIPKSYELVMRGNEVSHGHNDDGFLTIWSTTKGHRVADLSLLSQYMNNVVTLKYKSGYPFKQMLQDIRTEIRSNKSSEWYCVESQDTMDYDIIFQQRNNCTCGKKNKIKKEFELLKKSVLLCFHFSTFFEFLLNNYSGNHKLKIEVLKTNMKKRIKLQNLNYIPFVDLEKKVQTAFHHTSAKTSEKKKVERMTVIKNEKQISTELALVSFLSSLSELIVLDFYCTN</sequence>
<evidence type="ECO:0000259" key="1">
    <source>
        <dbReference type="PROSITE" id="PS50208"/>
    </source>
</evidence>
<name>X6LWW8_RETFI</name>
<feature type="domain" description="Caspase family p20" evidence="1">
    <location>
        <begin position="1"/>
        <end position="29"/>
    </location>
</feature>
<dbReference type="Proteomes" id="UP000023152">
    <property type="component" value="Unassembled WGS sequence"/>
</dbReference>
<dbReference type="Gene3D" id="3.40.50.1460">
    <property type="match status" value="1"/>
</dbReference>
<accession>X6LWW8</accession>
<organism evidence="2 3">
    <name type="scientific">Reticulomyxa filosa</name>
    <dbReference type="NCBI Taxonomy" id="46433"/>
    <lineage>
        <taxon>Eukaryota</taxon>
        <taxon>Sar</taxon>
        <taxon>Rhizaria</taxon>
        <taxon>Retaria</taxon>
        <taxon>Foraminifera</taxon>
        <taxon>Monothalamids</taxon>
        <taxon>Reticulomyxidae</taxon>
        <taxon>Reticulomyxa</taxon>
    </lineage>
</organism>
<dbReference type="InterPro" id="IPR011600">
    <property type="entry name" value="Pept_C14_caspase"/>
</dbReference>
<proteinExistence type="predicted"/>
<dbReference type="EMBL" id="ASPP01028378">
    <property type="protein sequence ID" value="ETO05230.1"/>
    <property type="molecule type" value="Genomic_DNA"/>
</dbReference>
<reference evidence="2 3" key="1">
    <citation type="journal article" date="2013" name="Curr. Biol.">
        <title>The Genome of the Foraminiferan Reticulomyxa filosa.</title>
        <authorList>
            <person name="Glockner G."/>
            <person name="Hulsmann N."/>
            <person name="Schleicher M."/>
            <person name="Noegel A.A."/>
            <person name="Eichinger L."/>
            <person name="Gallinger C."/>
            <person name="Pawlowski J."/>
            <person name="Sierra R."/>
            <person name="Euteneuer U."/>
            <person name="Pillet L."/>
            <person name="Moustafa A."/>
            <person name="Platzer M."/>
            <person name="Groth M."/>
            <person name="Szafranski K."/>
            <person name="Schliwa M."/>
        </authorList>
    </citation>
    <scope>NUCLEOTIDE SEQUENCE [LARGE SCALE GENOMIC DNA]</scope>
</reference>
<comment type="caution">
    <text evidence="2">The sequence shown here is derived from an EMBL/GenBank/DDBJ whole genome shotgun (WGS) entry which is preliminary data.</text>
</comment>
<evidence type="ECO:0000313" key="2">
    <source>
        <dbReference type="EMBL" id="ETO05230.1"/>
    </source>
</evidence>
<dbReference type="Pfam" id="PF00656">
    <property type="entry name" value="Peptidase_C14"/>
    <property type="match status" value="1"/>
</dbReference>
<keyword evidence="3" id="KW-1185">Reference proteome</keyword>
<gene>
    <name evidence="2" type="ORF">RFI_32166</name>
</gene>
<dbReference type="InterPro" id="IPR001309">
    <property type="entry name" value="Pept_C14_p20"/>
</dbReference>
<dbReference type="SUPFAM" id="SSF52129">
    <property type="entry name" value="Caspase-like"/>
    <property type="match status" value="1"/>
</dbReference>
<evidence type="ECO:0000313" key="3">
    <source>
        <dbReference type="Proteomes" id="UP000023152"/>
    </source>
</evidence>
<dbReference type="GO" id="GO:0006508">
    <property type="term" value="P:proteolysis"/>
    <property type="evidence" value="ECO:0007669"/>
    <property type="project" value="InterPro"/>
</dbReference>
<protein>
    <recommendedName>
        <fullName evidence="1">Caspase family p20 domain-containing protein</fullName>
    </recommendedName>
</protein>
<dbReference type="InterPro" id="IPR029030">
    <property type="entry name" value="Caspase-like_dom_sf"/>
</dbReference>
<dbReference type="AlphaFoldDB" id="X6LWW8"/>
<dbReference type="GO" id="GO:0004197">
    <property type="term" value="F:cysteine-type endopeptidase activity"/>
    <property type="evidence" value="ECO:0007669"/>
    <property type="project" value="InterPro"/>
</dbReference>